<protein>
    <recommendedName>
        <fullName evidence="3">HIT domain-containing protein</fullName>
    </recommendedName>
</protein>
<dbReference type="SUPFAM" id="SSF54197">
    <property type="entry name" value="HIT-like"/>
    <property type="match status" value="1"/>
</dbReference>
<gene>
    <name evidence="1" type="ORF">GCM10022242_11450</name>
</gene>
<evidence type="ECO:0008006" key="3">
    <source>
        <dbReference type="Google" id="ProtNLM"/>
    </source>
</evidence>
<name>A0ABP7I655_9ACTN</name>
<dbReference type="Gene3D" id="3.30.428.10">
    <property type="entry name" value="HIT-like"/>
    <property type="match status" value="1"/>
</dbReference>
<keyword evidence="2" id="KW-1185">Reference proteome</keyword>
<accession>A0ABP7I655</accession>
<reference evidence="2" key="1">
    <citation type="journal article" date="2019" name="Int. J. Syst. Evol. Microbiol.">
        <title>The Global Catalogue of Microorganisms (GCM) 10K type strain sequencing project: providing services to taxonomists for standard genome sequencing and annotation.</title>
        <authorList>
            <consortium name="The Broad Institute Genomics Platform"/>
            <consortium name="The Broad Institute Genome Sequencing Center for Infectious Disease"/>
            <person name="Wu L."/>
            <person name="Ma J."/>
        </authorList>
    </citation>
    <scope>NUCLEOTIDE SEQUENCE [LARGE SCALE GENOMIC DNA]</scope>
    <source>
        <strain evidence="2">JCM 16953</strain>
    </source>
</reference>
<dbReference type="InterPro" id="IPR036265">
    <property type="entry name" value="HIT-like_sf"/>
</dbReference>
<evidence type="ECO:0000313" key="2">
    <source>
        <dbReference type="Proteomes" id="UP001501821"/>
    </source>
</evidence>
<proteinExistence type="predicted"/>
<dbReference type="RefSeq" id="WP_344773234.1">
    <property type="nucleotide sequence ID" value="NZ_BAABAH010000003.1"/>
</dbReference>
<organism evidence="1 2">
    <name type="scientific">Nocardioides panacisoli</name>
    <dbReference type="NCBI Taxonomy" id="627624"/>
    <lineage>
        <taxon>Bacteria</taxon>
        <taxon>Bacillati</taxon>
        <taxon>Actinomycetota</taxon>
        <taxon>Actinomycetes</taxon>
        <taxon>Propionibacteriales</taxon>
        <taxon>Nocardioidaceae</taxon>
        <taxon>Nocardioides</taxon>
    </lineage>
</organism>
<comment type="caution">
    <text evidence="1">The sequence shown here is derived from an EMBL/GenBank/DDBJ whole genome shotgun (WGS) entry which is preliminary data.</text>
</comment>
<dbReference type="Proteomes" id="UP001501821">
    <property type="component" value="Unassembled WGS sequence"/>
</dbReference>
<sequence length="214" mass="23603">MALETPEEYYARIVAAAGEDGRLPVAVEEMPGWDIYPYEIDSLRIKPLQPLADEEPPRRGEAAEDCWCTDPGAQQPVAGTAWRNERWRLIVARETRVPAYLILEPLTHCDLASVPSDLATEMGRLVVEIAAAMEALPSVARAQLLRFGDGGAHLHLMFLGRPRRALQLRGSPLLDWEENLPVVPLEVHQANAAYVGERLAERVGGTGPSWVQPA</sequence>
<evidence type="ECO:0000313" key="1">
    <source>
        <dbReference type="EMBL" id="GAA3810575.1"/>
    </source>
</evidence>
<dbReference type="EMBL" id="BAABAH010000003">
    <property type="protein sequence ID" value="GAA3810575.1"/>
    <property type="molecule type" value="Genomic_DNA"/>
</dbReference>